<sequence>MKSTTISEKEMRRRKLLLVLPIAMLPFITLLFWVGGGGKAEAVQAGISKPQGLNTKVPDAKLKEDSALNKMGYYDRAASDSAKLRQLMKADPYYKEHLATDSMAVNSAVPDIGGQGLINERSTTVTSQGTQAVETALNRKLARLQATIDQPTTRPEPVTTAYPKASPAEQIYAGYATNREDPELKQMNSLLERILDIQHPERVMQKADSNAASIENFRFKAIPAVVDGKQKITEGTVVRLKLLDTVTINGQLIPKGQLLYGTGRLYNQRLALTIKLIRIGNMILPADLTVFDMTDGLEGISVPEAITDDAVRSGAANGVQSMEFMSLDPSFSAQLAGAGVNAAKGLFNKKVKRIKAKLSDGHLLLLRDNTKSKALRQ</sequence>
<dbReference type="Pfam" id="PF12508">
    <property type="entry name" value="Transposon_TraM"/>
    <property type="match status" value="1"/>
</dbReference>
<name>A0ABW3AWM3_9SPHI</name>
<proteinExistence type="predicted"/>
<feature type="domain" description="Conjugative transposon TraM C-terminal" evidence="1">
    <location>
        <begin position="222"/>
        <end position="367"/>
    </location>
</feature>
<dbReference type="InterPro" id="IPR055407">
    <property type="entry name" value="TraM_C"/>
</dbReference>
<comment type="caution">
    <text evidence="2">The sequence shown here is derived from an EMBL/GenBank/DDBJ whole genome shotgun (WGS) entry which is preliminary data.</text>
</comment>
<dbReference type="EMBL" id="JBHTHZ010000014">
    <property type="protein sequence ID" value="MFD0795453.1"/>
    <property type="molecule type" value="Genomic_DNA"/>
</dbReference>
<evidence type="ECO:0000313" key="2">
    <source>
        <dbReference type="EMBL" id="MFD0795453.1"/>
    </source>
</evidence>
<reference evidence="3" key="1">
    <citation type="journal article" date="2019" name="Int. J. Syst. Evol. Microbiol.">
        <title>The Global Catalogue of Microorganisms (GCM) 10K type strain sequencing project: providing services to taxonomists for standard genome sequencing and annotation.</title>
        <authorList>
            <consortium name="The Broad Institute Genomics Platform"/>
            <consortium name="The Broad Institute Genome Sequencing Center for Infectious Disease"/>
            <person name="Wu L."/>
            <person name="Ma J."/>
        </authorList>
    </citation>
    <scope>NUCLEOTIDE SEQUENCE [LARGE SCALE GENOMIC DNA]</scope>
    <source>
        <strain evidence="3">CCUG 61484</strain>
    </source>
</reference>
<keyword evidence="3" id="KW-1185">Reference proteome</keyword>
<dbReference type="RefSeq" id="WP_377117867.1">
    <property type="nucleotide sequence ID" value="NZ_JBHTHZ010000014.1"/>
</dbReference>
<evidence type="ECO:0000259" key="1">
    <source>
        <dbReference type="Pfam" id="PF12508"/>
    </source>
</evidence>
<accession>A0ABW3AWM3</accession>
<evidence type="ECO:0000313" key="3">
    <source>
        <dbReference type="Proteomes" id="UP001597010"/>
    </source>
</evidence>
<protein>
    <submittedName>
        <fullName evidence="2">Conjugative transposon protein TraM</fullName>
    </submittedName>
</protein>
<gene>
    <name evidence="2" type="ORF">ACFQZX_17660</name>
</gene>
<dbReference type="Proteomes" id="UP001597010">
    <property type="component" value="Unassembled WGS sequence"/>
</dbReference>
<organism evidence="2 3">
    <name type="scientific">Mucilaginibacter litoreus</name>
    <dbReference type="NCBI Taxonomy" id="1048221"/>
    <lineage>
        <taxon>Bacteria</taxon>
        <taxon>Pseudomonadati</taxon>
        <taxon>Bacteroidota</taxon>
        <taxon>Sphingobacteriia</taxon>
        <taxon>Sphingobacteriales</taxon>
        <taxon>Sphingobacteriaceae</taxon>
        <taxon>Mucilaginibacter</taxon>
    </lineage>
</organism>